<feature type="compositionally biased region" description="Basic and acidic residues" evidence="1">
    <location>
        <begin position="1774"/>
        <end position="1800"/>
    </location>
</feature>
<evidence type="ECO:0000313" key="3">
    <source>
        <dbReference type="Proteomes" id="UP000224006"/>
    </source>
</evidence>
<evidence type="ECO:0000313" key="2">
    <source>
        <dbReference type="EMBL" id="PFH33184.1"/>
    </source>
</evidence>
<dbReference type="KEGG" id="bbes:BESB_083830"/>
<feature type="region of interest" description="Disordered" evidence="1">
    <location>
        <begin position="986"/>
        <end position="1032"/>
    </location>
</feature>
<feature type="region of interest" description="Disordered" evidence="1">
    <location>
        <begin position="1975"/>
        <end position="2001"/>
    </location>
</feature>
<accession>A0A2A9M7M6</accession>
<feature type="region of interest" description="Disordered" evidence="1">
    <location>
        <begin position="2049"/>
        <end position="2072"/>
    </location>
</feature>
<feature type="compositionally biased region" description="Low complexity" evidence="1">
    <location>
        <begin position="1582"/>
        <end position="1591"/>
    </location>
</feature>
<feature type="compositionally biased region" description="Basic and acidic residues" evidence="1">
    <location>
        <begin position="375"/>
        <end position="384"/>
    </location>
</feature>
<feature type="region of interest" description="Disordered" evidence="1">
    <location>
        <begin position="1"/>
        <end position="54"/>
    </location>
</feature>
<feature type="compositionally biased region" description="Low complexity" evidence="1">
    <location>
        <begin position="242"/>
        <end position="262"/>
    </location>
</feature>
<feature type="region of interest" description="Disordered" evidence="1">
    <location>
        <begin position="211"/>
        <end position="263"/>
    </location>
</feature>
<feature type="compositionally biased region" description="Low complexity" evidence="1">
    <location>
        <begin position="363"/>
        <end position="374"/>
    </location>
</feature>
<dbReference type="SUPFAM" id="SSF48371">
    <property type="entry name" value="ARM repeat"/>
    <property type="match status" value="1"/>
</dbReference>
<comment type="caution">
    <text evidence="2">The sequence shown here is derived from an EMBL/GenBank/DDBJ whole genome shotgun (WGS) entry which is preliminary data.</text>
</comment>
<feature type="compositionally biased region" description="Low complexity" evidence="1">
    <location>
        <begin position="1975"/>
        <end position="1986"/>
    </location>
</feature>
<keyword evidence="3" id="KW-1185">Reference proteome</keyword>
<feature type="region of interest" description="Disordered" evidence="1">
    <location>
        <begin position="1676"/>
        <end position="1699"/>
    </location>
</feature>
<dbReference type="InterPro" id="IPR011989">
    <property type="entry name" value="ARM-like"/>
</dbReference>
<feature type="compositionally biased region" description="Low complexity" evidence="1">
    <location>
        <begin position="15"/>
        <end position="48"/>
    </location>
</feature>
<sequence length="2581" mass="270893">MSLSRASADLREGHPLPASSLASASAASAEASPADGGDSGGAPSASSGRCAEGSAAAARQPHPLLHAVASWDAFTRLVLSQLSRPASRRSADANGFRTSLAPLLRSLPVSSHRALWLSVVRLVRAIRRPSRVCAVPPAAAESRGPAATFAGASSEERQRGGAAPEAETSGEGGDVAAAEAAGAKNADAVLFCRFSALVRFVGAFVDSQLDAQSRKKRWPQTSQPEGGAAPEASPVSAKQAKRATTAGAAGAAPGESLAPPEADGGYAPPLELYVVASFLKNNCFRLRPPPQALTPDGRANDSGAPRRRPQELPASAVGVSSDDAAREEEALAVDEPQSITHPDEPENNANGESREARTGDPDAGVGASLGAGRASGREGDSQAAHAGEEELRLLQGKIGEIVTKLVVFGLLVSVAPAVDGRLRRPCETGEGAAEGQKDHGEIQLLPLPARQSFVLSAVLHHLQGIAAATLDDEELRQRVRAFSRFVRRPHVAASVERALAAAGRLSATDRAGAESRGGREARRDVLLEKVLLLLLLLLQPPRFALLQDDGAQRLVASWWGRHKSLRQLLFNNLLGALEDEGVAPWQLEILGKFFFLAVRLSLASAAPPLTIELQQLLRACVSSPLPLAHRCRICLAPFFQTPSVRRAGALADGGEAGAALDVVSLADVFLWRSLKSPNWRVRFNAVCLWQLLSSSSFALQQQHPEYFLATLKQTLEDPSPSVRLASAAFLSSLLRRCCTTALPPPAARVRPATGAGSCVGGEPDRDGVWLLSPAVFPSLLDFLLSAAADKSAPLVRVQAILAVMGAVASPTGATAAEGFAAQTLQAPGGRKATLQLAAEAGHAAAREAILQLAPRLSALVHDIAPSVRLAAAMLLSEGERRGRGAAEQRAAAAEEAPQRDEEQTAWACDLWGRQEAGEAETQEKAGPARLLQDQVWARCTRDFLIGLLSEQHADLVSRSASSLATRRSHAARDPCLTARALLSAGRLEESHGSPPGKASSGDEGDGPAGDESCSAPQEAPADPDCGRKKRRASPAVLAAATVRATGDAEAGEHAPAALWDAREKRKALLGVAPASLVHHAADLPAAGPMEVSRHLATGLLSQLFEAPLQEQVTRVKRLAEQHTPLLYAVAAHVDACACAPPRGAAGGGGPRPPGACASDACLAGVSYVDRCKLGVALFAQVRAEVEAYEAAKTRARQRRGPAPSGDAEAEGPCEAGEPEPCAAGREGAAPERAAPWYRGSLLVAWQARLALAAQLLRPHCRRRDNKLLREQPLLRRFLVNSIREDDLLVCLRNRNGAAVLQYSFWSFFVSLPSCVLFPPASTGSSGASPPPIDLSPASLLAASASCAEETHLPPSIPPTGGGAPAPADVAQAPVSAGAPPLACAYGGVMALLVQELSRFLDGWRCASVSALGAYTAAHVCHAVTTPHAASAQASLRHAEEALAWKTNGGLTLSRETPLPVAAPSGRGRGGTRVAGLASGAAGSSASPARRHRGMRRLAETRDVPAGENEPAQDETRAEEEVAVRAGVRRRGAARARAFGSRGGIGRSPAASGALDEAEQRCNRRRVAGEGESAPSGELCIKSGKSSASSPSQLDAEDHEAGTDGARRGGGRASFSSLPAWLRSRAEAEIDAALFVDVLLPFVLREPRLRAWFLPQLWRRLLPLVATLEQQRQLLEPEASVPPASRRMQARAGGAESGRLSVEEMKNAADAEGEGIAAGPAPPLRRSQRVAGGGALSLDKAGEETGTRTTRRRNRRTQSLASDNRPNAAAGAQQHAEEASGDARRSRAAQKGERADPQKGEETDEGRAEDEEAESETSEEDLYEEEREEDDPNDGDFELGAAPAKKRRGGASTAPKRKKRKVGVSASGAGQDTRASRDTEFESRQQQFCETLRRALVPRCLALSRLGLPVEPAPAAAPQSSGARVSLSSVPRGASAAPVAAPALVAALEIVALLRHLPGGRESLVAFELPSGGAYTEEAAGGPAEASGHGGAPKGSDEEAGPAPWTPCDVLLHASVAFLRALRELLRRPAFHAPIHSSLVRSLLGLEPLGDAERGGGSPSHEDAPAPDAPQRAEEELRLPLPLEIFVVAAHSHPISSSRRRERTVSVGDTVLTAFPRERLALQRYLFKRALDLFCGLGQLVAVCQPPSAAGLPAALWSPTLVELSNVLAPLSAVAAMNSRGKPEGVAASVPSWLASPRHAQDGEATPESSNVAAEGPLVPRCHQMSLPISEGSTTDARVPSGLLYQDTGLEAKAAALKPWRRNVHLVLEIYGVVCEHLAFFFSVPVNGKLQQPRSVVQETLLSSRIMAGLPALLEAMFAWVDVFGATSNRLSALARRQETAGVENEAAREKRGTQPSAKKVGGQEPAAAEAAAHDEVASLIRMSWNSGARVGHAVCDFWQDVLLQNELGRRARSKRSLAGGSKISIVGGEGVRNLSVSEAVERSAGNKNAAPAERSEVPQQADLQGQPEGLPREEERDAAGTGGEEVNVATEAAGRQRERARDSRESEWSEMAAAEESAIRVLRVLLLRGVSGGIETAKLASLMWRFLGTFPESAKLRRLLRELASDGSHGVQADGLLKALA</sequence>
<name>A0A2A9M7M6_BESBE</name>
<feature type="compositionally biased region" description="Basic and acidic residues" evidence="1">
    <location>
        <begin position="1513"/>
        <end position="1522"/>
    </location>
</feature>
<feature type="compositionally biased region" description="Basic residues" evidence="1">
    <location>
        <begin position="1843"/>
        <end position="1861"/>
    </location>
</feature>
<dbReference type="InterPro" id="IPR016024">
    <property type="entry name" value="ARM-type_fold"/>
</dbReference>
<evidence type="ECO:0000256" key="1">
    <source>
        <dbReference type="SAM" id="MobiDB-lite"/>
    </source>
</evidence>
<proteinExistence type="predicted"/>
<dbReference type="Gene3D" id="1.25.10.10">
    <property type="entry name" value="Leucine-rich Repeat Variant"/>
    <property type="match status" value="1"/>
</dbReference>
<dbReference type="EMBL" id="NWUJ01000009">
    <property type="protein sequence ID" value="PFH33184.1"/>
    <property type="molecule type" value="Genomic_DNA"/>
</dbReference>
<dbReference type="OrthoDB" id="2013972at2759"/>
<gene>
    <name evidence="2" type="ORF">BESB_083830</name>
</gene>
<feature type="region of interest" description="Disordered" evidence="1">
    <location>
        <begin position="1193"/>
        <end position="1225"/>
    </location>
</feature>
<dbReference type="VEuPathDB" id="ToxoDB:BESB_083830"/>
<dbReference type="Proteomes" id="UP000224006">
    <property type="component" value="Chromosome VIII"/>
</dbReference>
<feature type="region of interest" description="Disordered" evidence="1">
    <location>
        <begin position="2442"/>
        <end position="2508"/>
    </location>
</feature>
<dbReference type="RefSeq" id="XP_029217193.1">
    <property type="nucleotide sequence ID" value="XM_029366733.1"/>
</dbReference>
<organism evidence="2 3">
    <name type="scientific">Besnoitia besnoiti</name>
    <name type="common">Apicomplexan protozoan</name>
    <dbReference type="NCBI Taxonomy" id="94643"/>
    <lineage>
        <taxon>Eukaryota</taxon>
        <taxon>Sar</taxon>
        <taxon>Alveolata</taxon>
        <taxon>Apicomplexa</taxon>
        <taxon>Conoidasida</taxon>
        <taxon>Coccidia</taxon>
        <taxon>Eucoccidiorida</taxon>
        <taxon>Eimeriorina</taxon>
        <taxon>Sarcocystidae</taxon>
        <taxon>Besnoitia</taxon>
    </lineage>
</organism>
<dbReference type="GeneID" id="40313309"/>
<evidence type="ECO:0008006" key="4">
    <source>
        <dbReference type="Google" id="ProtNLM"/>
    </source>
</evidence>
<feature type="compositionally biased region" description="Acidic residues" evidence="1">
    <location>
        <begin position="1801"/>
        <end position="1836"/>
    </location>
</feature>
<feature type="region of interest" description="Disordered" evidence="1">
    <location>
        <begin position="144"/>
        <end position="174"/>
    </location>
</feature>
<feature type="compositionally biased region" description="Low complexity" evidence="1">
    <location>
        <begin position="1473"/>
        <end position="1487"/>
    </location>
</feature>
<reference evidence="2 3" key="1">
    <citation type="submission" date="2017-09" db="EMBL/GenBank/DDBJ databases">
        <title>Genome sequencing of Besnoitia besnoiti strain Bb-Ger1.</title>
        <authorList>
            <person name="Schares G."/>
            <person name="Venepally P."/>
            <person name="Lorenzi H.A."/>
        </authorList>
    </citation>
    <scope>NUCLEOTIDE SEQUENCE [LARGE SCALE GENOMIC DNA]</scope>
    <source>
        <strain evidence="2 3">Bb-Ger1</strain>
    </source>
</reference>
<feature type="region of interest" description="Disordered" evidence="1">
    <location>
        <begin position="1454"/>
        <end position="1611"/>
    </location>
</feature>
<feature type="region of interest" description="Disordered" evidence="1">
    <location>
        <begin position="2341"/>
        <end position="2368"/>
    </location>
</feature>
<feature type="compositionally biased region" description="Basic and acidic residues" evidence="1">
    <location>
        <begin position="2494"/>
        <end position="2507"/>
    </location>
</feature>
<feature type="region of interest" description="Disordered" evidence="1">
    <location>
        <begin position="286"/>
        <end position="384"/>
    </location>
</feature>
<feature type="region of interest" description="Disordered" evidence="1">
    <location>
        <begin position="1712"/>
        <end position="1879"/>
    </location>
</feature>
<feature type="compositionally biased region" description="Low complexity" evidence="1">
    <location>
        <begin position="1210"/>
        <end position="1225"/>
    </location>
</feature>
<protein>
    <recommendedName>
        <fullName evidence="4">HEAT repeat-containing protein</fullName>
    </recommendedName>
</protein>